<dbReference type="Proteomes" id="UP000015241">
    <property type="component" value="Unassembled WGS sequence"/>
</dbReference>
<protein>
    <recommendedName>
        <fullName evidence="12">Rad4-domain-containing protein</fullName>
    </recommendedName>
</protein>
<gene>
    <name evidence="10" type="ORF">FOMPIDRAFT_1053153</name>
</gene>
<dbReference type="GO" id="GO:0006298">
    <property type="term" value="P:mismatch repair"/>
    <property type="evidence" value="ECO:0007669"/>
    <property type="project" value="TreeGrafter"/>
</dbReference>
<dbReference type="AlphaFoldDB" id="S8DTD0"/>
<dbReference type="Pfam" id="PF03835">
    <property type="entry name" value="Rad4"/>
    <property type="match status" value="1"/>
</dbReference>
<comment type="similarity">
    <text evidence="2">Belongs to the XPC family.</text>
</comment>
<evidence type="ECO:0000313" key="11">
    <source>
        <dbReference type="Proteomes" id="UP000015241"/>
    </source>
</evidence>
<dbReference type="InterPro" id="IPR018326">
    <property type="entry name" value="Rad4_beta-hairpin_dom1"/>
</dbReference>
<feature type="region of interest" description="Disordered" evidence="6">
    <location>
        <begin position="758"/>
        <end position="780"/>
    </location>
</feature>
<feature type="domain" description="Rad4 beta-hairpin" evidence="8">
    <location>
        <begin position="553"/>
        <end position="636"/>
    </location>
</feature>
<evidence type="ECO:0000256" key="6">
    <source>
        <dbReference type="SAM" id="MobiDB-lite"/>
    </source>
</evidence>
<dbReference type="PANTHER" id="PTHR12135">
    <property type="entry name" value="DNA REPAIR PROTEIN XP-C / RAD4"/>
    <property type="match status" value="1"/>
</dbReference>
<evidence type="ECO:0000256" key="2">
    <source>
        <dbReference type="ARBA" id="ARBA00009525"/>
    </source>
</evidence>
<dbReference type="eggNOG" id="KOG2179">
    <property type="taxonomic scope" value="Eukaryota"/>
</dbReference>
<dbReference type="HOGENOM" id="CLU_003639_2_0_1"/>
<dbReference type="Pfam" id="PF10405">
    <property type="entry name" value="BHD_3"/>
    <property type="match status" value="1"/>
</dbReference>
<dbReference type="SMART" id="SM01032">
    <property type="entry name" value="BHD_3"/>
    <property type="match status" value="1"/>
</dbReference>
<dbReference type="STRING" id="743788.S8DTD0"/>
<dbReference type="SUPFAM" id="SSF54001">
    <property type="entry name" value="Cysteine proteinases"/>
    <property type="match status" value="1"/>
</dbReference>
<feature type="compositionally biased region" description="Acidic residues" evidence="6">
    <location>
        <begin position="287"/>
        <end position="300"/>
    </location>
</feature>
<keyword evidence="3" id="KW-0227">DNA damage</keyword>
<name>S8DTD0_FOMSC</name>
<dbReference type="SMART" id="SM01031">
    <property type="entry name" value="BHD_2"/>
    <property type="match status" value="1"/>
</dbReference>
<dbReference type="OrthoDB" id="300780at2759"/>
<evidence type="ECO:0000259" key="8">
    <source>
        <dbReference type="SMART" id="SM01031"/>
    </source>
</evidence>
<reference evidence="10 11" key="1">
    <citation type="journal article" date="2012" name="Science">
        <title>The Paleozoic origin of enzymatic lignin decomposition reconstructed from 31 fungal genomes.</title>
        <authorList>
            <person name="Floudas D."/>
            <person name="Binder M."/>
            <person name="Riley R."/>
            <person name="Barry K."/>
            <person name="Blanchette R.A."/>
            <person name="Henrissat B."/>
            <person name="Martinez A.T."/>
            <person name="Otillar R."/>
            <person name="Spatafora J.W."/>
            <person name="Yadav J.S."/>
            <person name="Aerts A."/>
            <person name="Benoit I."/>
            <person name="Boyd A."/>
            <person name="Carlson A."/>
            <person name="Copeland A."/>
            <person name="Coutinho P.M."/>
            <person name="de Vries R.P."/>
            <person name="Ferreira P."/>
            <person name="Findley K."/>
            <person name="Foster B."/>
            <person name="Gaskell J."/>
            <person name="Glotzer D."/>
            <person name="Gorecki P."/>
            <person name="Heitman J."/>
            <person name="Hesse C."/>
            <person name="Hori C."/>
            <person name="Igarashi K."/>
            <person name="Jurgens J.A."/>
            <person name="Kallen N."/>
            <person name="Kersten P."/>
            <person name="Kohler A."/>
            <person name="Kuees U."/>
            <person name="Kumar T.K.A."/>
            <person name="Kuo A."/>
            <person name="LaButti K."/>
            <person name="Larrondo L.F."/>
            <person name="Lindquist E."/>
            <person name="Ling A."/>
            <person name="Lombard V."/>
            <person name="Lucas S."/>
            <person name="Lundell T."/>
            <person name="Martin R."/>
            <person name="McLaughlin D.J."/>
            <person name="Morgenstern I."/>
            <person name="Morin E."/>
            <person name="Murat C."/>
            <person name="Nagy L.G."/>
            <person name="Nolan M."/>
            <person name="Ohm R.A."/>
            <person name="Patyshakuliyeva A."/>
            <person name="Rokas A."/>
            <person name="Ruiz-Duenas F.J."/>
            <person name="Sabat G."/>
            <person name="Salamov A."/>
            <person name="Samejima M."/>
            <person name="Schmutz J."/>
            <person name="Slot J.C."/>
            <person name="St John F."/>
            <person name="Stenlid J."/>
            <person name="Sun H."/>
            <person name="Sun S."/>
            <person name="Syed K."/>
            <person name="Tsang A."/>
            <person name="Wiebenga A."/>
            <person name="Young D."/>
            <person name="Pisabarro A."/>
            <person name="Eastwood D.C."/>
            <person name="Martin F."/>
            <person name="Cullen D."/>
            <person name="Grigoriev I.V."/>
            <person name="Hibbett D.S."/>
        </authorList>
    </citation>
    <scope>NUCLEOTIDE SEQUENCE</scope>
    <source>
        <strain evidence="11">FP-58527</strain>
    </source>
</reference>
<dbReference type="Gene3D" id="3.30.70.2460">
    <property type="entry name" value="Rad4, beta-hairpin domain BHD3"/>
    <property type="match status" value="1"/>
</dbReference>
<dbReference type="InterPro" id="IPR004583">
    <property type="entry name" value="DNA_repair_Rad4"/>
</dbReference>
<feature type="compositionally biased region" description="Basic and acidic residues" evidence="6">
    <location>
        <begin position="989"/>
        <end position="1011"/>
    </location>
</feature>
<dbReference type="Gene3D" id="3.90.260.10">
    <property type="entry name" value="Transglutaminase-like"/>
    <property type="match status" value="1"/>
</dbReference>
<proteinExistence type="inferred from homology"/>
<evidence type="ECO:0000256" key="5">
    <source>
        <dbReference type="ARBA" id="ARBA00023242"/>
    </source>
</evidence>
<dbReference type="InterPro" id="IPR018328">
    <property type="entry name" value="Rad4_beta-hairpin_dom3"/>
</dbReference>
<evidence type="ECO:0000256" key="4">
    <source>
        <dbReference type="ARBA" id="ARBA00023204"/>
    </source>
</evidence>
<dbReference type="GO" id="GO:0005737">
    <property type="term" value="C:cytoplasm"/>
    <property type="evidence" value="ECO:0007669"/>
    <property type="project" value="TreeGrafter"/>
</dbReference>
<dbReference type="FunCoup" id="S8DTD0">
    <property type="interactions" value="87"/>
</dbReference>
<dbReference type="GO" id="GO:0003684">
    <property type="term" value="F:damaged DNA binding"/>
    <property type="evidence" value="ECO:0007669"/>
    <property type="project" value="InterPro"/>
</dbReference>
<feature type="region of interest" description="Disordered" evidence="6">
    <location>
        <begin position="1"/>
        <end position="72"/>
    </location>
</feature>
<keyword evidence="11" id="KW-1185">Reference proteome</keyword>
<dbReference type="EMBL" id="KE504187">
    <property type="protein sequence ID" value="EPS96506.1"/>
    <property type="molecule type" value="Genomic_DNA"/>
</dbReference>
<dbReference type="InterPro" id="IPR038765">
    <property type="entry name" value="Papain-like_cys_pep_sf"/>
</dbReference>
<evidence type="ECO:0008006" key="12">
    <source>
        <dbReference type="Google" id="ProtNLM"/>
    </source>
</evidence>
<dbReference type="GO" id="GO:0006289">
    <property type="term" value="P:nucleotide-excision repair"/>
    <property type="evidence" value="ECO:0007669"/>
    <property type="project" value="InterPro"/>
</dbReference>
<feature type="domain" description="Rad4 beta-hairpin" evidence="9">
    <location>
        <begin position="643"/>
        <end position="717"/>
    </location>
</feature>
<feature type="region of interest" description="Disordered" evidence="6">
    <location>
        <begin position="821"/>
        <end position="844"/>
    </location>
</feature>
<accession>S8DTD0</accession>
<dbReference type="InterPro" id="IPR036985">
    <property type="entry name" value="Transglutaminase-like_sf"/>
</dbReference>
<organism evidence="10 11">
    <name type="scientific">Fomitopsis schrenkii</name>
    <name type="common">Brown rot fungus</name>
    <dbReference type="NCBI Taxonomy" id="2126942"/>
    <lineage>
        <taxon>Eukaryota</taxon>
        <taxon>Fungi</taxon>
        <taxon>Dikarya</taxon>
        <taxon>Basidiomycota</taxon>
        <taxon>Agaricomycotina</taxon>
        <taxon>Agaricomycetes</taxon>
        <taxon>Polyporales</taxon>
        <taxon>Fomitopsis</taxon>
    </lineage>
</organism>
<feature type="region of interest" description="Disordered" evidence="6">
    <location>
        <begin position="251"/>
        <end position="378"/>
    </location>
</feature>
<dbReference type="Pfam" id="PF10404">
    <property type="entry name" value="BHD_2"/>
    <property type="match status" value="1"/>
</dbReference>
<feature type="compositionally biased region" description="Acidic residues" evidence="6">
    <location>
        <begin position="14"/>
        <end position="23"/>
    </location>
</feature>
<dbReference type="GO" id="GO:0003697">
    <property type="term" value="F:single-stranded DNA binding"/>
    <property type="evidence" value="ECO:0007669"/>
    <property type="project" value="TreeGrafter"/>
</dbReference>
<sequence>MLSSAENSSVAGADSDDDFDWEEVAVPQADQLPVVSLPADNDDVQEGPSHRPHIEITIHTEKRGKKGTKKDPRAAQLYAERLTRLTCHQMHTVGLLANARIRNKWANDRLLHARLLSMTPLHLQNAFTTITKSRIPETAERGHRFESALTRLMEWWGDTFRVDPTGHIRNRTFDEVQKIINQDPKGKGKARAVDLDDDEGEVIKSEKSLMKHALMMRGSRDTSAQLFTALCRGLGIPARLVVSLQSVPWQAGIGKPKPQVKKKTKVGGKEVGASASVSKGKQKAAPDDEDEDDMEMEEVEIPGTPTSKGKSREGSAFLGPGQRLDGGSAAPLNGVKGKQKAPPVIRLRSSRGRKLGSEPAIARPPPRERTPDPTNTPPVFWTEVFSRADARWIPIDPIRCLINKRKAFDPTPNPNAAVKPDRRRPVRIENRMVYVVAFEEDGFARDVTPRYAREYGAKVAKVQQGGRGRKEWWERIMAMVKRPYQLHRDDLEDEELQTNQLTEGMPTTMTGFKDHPLYVLERHLKRDEVVHPLVELGKFRGEPVYSRSSVLQLKAAENWMRQGRKVKEGAQPMKWVKQRAMTVNKQRAIEMALSEKRDRDLQVAGENGEGGEGFATEDGIMQGLYAERQTELYRPDPVIDGRIPKNDFGNIDLYVPTMLPAGAVHIPYKGTAKIARQLGFDYAEAVTGFEFKKRRAFPVITGAVVATENAEALLEAYWEAEHDAEEKRRAKREDAVIKRWTKLIHGLRIRQRLQEQYAERGGQRGSSPAEAADEEVQPQGGFLTGADDVVQPYTLPRNLHEVLTASTTLSLQPQNAYTDVDTEQAKDSLDSARNTPPATLDDRMSEDGDELMEEAVIPNQQPVEGGQRHLKPKTMLELVEAAERKQDLGNGRSRASSSLSPKRTAVKTNADGAGVTTQDGDAVARPTKRTQAPGRADTARSRKRRKASPDGSGAEEADASPAQATPAKRARKTAPSVPASTRVLRTRPQKSETQIHEERAMEQAYRKAVAE</sequence>
<comment type="subcellular location">
    <subcellularLocation>
        <location evidence="1">Nucleus</location>
    </subcellularLocation>
</comment>
<dbReference type="SMART" id="SM01030">
    <property type="entry name" value="BHD_1"/>
    <property type="match status" value="1"/>
</dbReference>
<feature type="domain" description="Rad4 beta-hairpin" evidence="7">
    <location>
        <begin position="501"/>
        <end position="551"/>
    </location>
</feature>
<evidence type="ECO:0000313" key="10">
    <source>
        <dbReference type="EMBL" id="EPS96506.1"/>
    </source>
</evidence>
<dbReference type="InterPro" id="IPR018327">
    <property type="entry name" value="BHD_2"/>
</dbReference>
<evidence type="ECO:0000256" key="3">
    <source>
        <dbReference type="ARBA" id="ARBA00022763"/>
    </source>
</evidence>
<feature type="compositionally biased region" description="Basic and acidic residues" evidence="6">
    <location>
        <begin position="48"/>
        <end position="61"/>
    </location>
</feature>
<dbReference type="InParanoid" id="S8DTD0"/>
<keyword evidence="4" id="KW-0234">DNA repair</keyword>
<dbReference type="Gene3D" id="2.20.20.110">
    <property type="entry name" value="Rad4, beta-hairpin domain BHD1"/>
    <property type="match status" value="1"/>
</dbReference>
<dbReference type="Pfam" id="PF10403">
    <property type="entry name" value="BHD_1"/>
    <property type="match status" value="1"/>
</dbReference>
<evidence type="ECO:0000259" key="7">
    <source>
        <dbReference type="SMART" id="SM01030"/>
    </source>
</evidence>
<keyword evidence="5" id="KW-0539">Nucleus</keyword>
<evidence type="ECO:0000259" key="9">
    <source>
        <dbReference type="SMART" id="SM01032"/>
    </source>
</evidence>
<dbReference type="GO" id="GO:0071942">
    <property type="term" value="C:XPC complex"/>
    <property type="evidence" value="ECO:0007669"/>
    <property type="project" value="TreeGrafter"/>
</dbReference>
<dbReference type="InterPro" id="IPR042488">
    <property type="entry name" value="Rad4_BHD3_sf"/>
</dbReference>
<dbReference type="PANTHER" id="PTHR12135:SF0">
    <property type="entry name" value="DNA REPAIR PROTEIN COMPLEMENTING XP-C CELLS"/>
    <property type="match status" value="1"/>
</dbReference>
<dbReference type="FunFam" id="3.30.70.2460:FF:000001">
    <property type="entry name" value="DNA repair protein Rad4 family"/>
    <property type="match status" value="1"/>
</dbReference>
<feature type="region of interest" description="Disordered" evidence="6">
    <location>
        <begin position="883"/>
        <end position="1011"/>
    </location>
</feature>
<dbReference type="GO" id="GO:0000111">
    <property type="term" value="C:nucleotide-excision repair factor 2 complex"/>
    <property type="evidence" value="ECO:0007669"/>
    <property type="project" value="TreeGrafter"/>
</dbReference>
<feature type="compositionally biased region" description="Polar residues" evidence="6">
    <location>
        <begin position="1"/>
        <end position="10"/>
    </location>
</feature>
<dbReference type="InterPro" id="IPR018325">
    <property type="entry name" value="Rad4/PNGase_transGLS-fold"/>
</dbReference>
<evidence type="ECO:0000256" key="1">
    <source>
        <dbReference type="ARBA" id="ARBA00004123"/>
    </source>
</evidence>